<feature type="signal peptide" evidence="1">
    <location>
        <begin position="1"/>
        <end position="27"/>
    </location>
</feature>
<evidence type="ECO:0000256" key="1">
    <source>
        <dbReference type="SAM" id="SignalP"/>
    </source>
</evidence>
<sequence length="68" mass="6830">MRSFRTAVAAAALAIAGLAGTATTALAGDINIEYEQNIPVCSPQSDVAVVGLTIPIVTPETVRACGSN</sequence>
<evidence type="ECO:0000313" key="2">
    <source>
        <dbReference type="EMBL" id="TDC67399.1"/>
    </source>
</evidence>
<dbReference type="AlphaFoldDB" id="A0A4R4SYY3"/>
<dbReference type="Proteomes" id="UP000295345">
    <property type="component" value="Unassembled WGS sequence"/>
</dbReference>
<reference evidence="2 3" key="1">
    <citation type="submission" date="2019-03" db="EMBL/GenBank/DDBJ databases">
        <title>Draft genome sequences of novel Actinobacteria.</title>
        <authorList>
            <person name="Sahin N."/>
            <person name="Ay H."/>
            <person name="Saygin H."/>
        </authorList>
    </citation>
    <scope>NUCLEOTIDE SEQUENCE [LARGE SCALE GENOMIC DNA]</scope>
    <source>
        <strain evidence="2 3">DSM 41900</strain>
    </source>
</reference>
<proteinExistence type="predicted"/>
<keyword evidence="1" id="KW-0732">Signal</keyword>
<keyword evidence="3" id="KW-1185">Reference proteome</keyword>
<dbReference type="RefSeq" id="WP_132821134.1">
    <property type="nucleotide sequence ID" value="NZ_SMKI01000425.1"/>
</dbReference>
<dbReference type="EMBL" id="SMKI01000425">
    <property type="protein sequence ID" value="TDC67399.1"/>
    <property type="molecule type" value="Genomic_DNA"/>
</dbReference>
<name>A0A4R4SYY3_9ACTN</name>
<evidence type="ECO:0008006" key="4">
    <source>
        <dbReference type="Google" id="ProtNLM"/>
    </source>
</evidence>
<protein>
    <recommendedName>
        <fullName evidence="4">Chaplin</fullName>
    </recommendedName>
</protein>
<feature type="chain" id="PRO_5020718022" description="Chaplin" evidence="1">
    <location>
        <begin position="28"/>
        <end position="68"/>
    </location>
</feature>
<gene>
    <name evidence="2" type="ORF">E1283_28970</name>
</gene>
<accession>A0A4R4SYY3</accession>
<organism evidence="2 3">
    <name type="scientific">Streptomyces hainanensis</name>
    <dbReference type="NCBI Taxonomy" id="402648"/>
    <lineage>
        <taxon>Bacteria</taxon>
        <taxon>Bacillati</taxon>
        <taxon>Actinomycetota</taxon>
        <taxon>Actinomycetes</taxon>
        <taxon>Kitasatosporales</taxon>
        <taxon>Streptomycetaceae</taxon>
        <taxon>Streptomyces</taxon>
    </lineage>
</organism>
<evidence type="ECO:0000313" key="3">
    <source>
        <dbReference type="Proteomes" id="UP000295345"/>
    </source>
</evidence>
<comment type="caution">
    <text evidence="2">The sequence shown here is derived from an EMBL/GenBank/DDBJ whole genome shotgun (WGS) entry which is preliminary data.</text>
</comment>